<evidence type="ECO:0000313" key="3">
    <source>
        <dbReference type="Proteomes" id="UP000070405"/>
    </source>
</evidence>
<proteinExistence type="predicted"/>
<reference evidence="2 3" key="1">
    <citation type="journal article" date="2016" name="Sci. Rep.">
        <title>Metabolic traits of an uncultured archaeal lineage -MSBL1- from brine pools of the Red Sea.</title>
        <authorList>
            <person name="Mwirichia R."/>
            <person name="Alam I."/>
            <person name="Rashid M."/>
            <person name="Vinu M."/>
            <person name="Ba-Alawi W."/>
            <person name="Anthony Kamau A."/>
            <person name="Kamanda Ngugi D."/>
            <person name="Goker M."/>
            <person name="Klenk H.P."/>
            <person name="Bajic V."/>
            <person name="Stingl U."/>
        </authorList>
    </citation>
    <scope>NUCLEOTIDE SEQUENCE [LARGE SCALE GENOMIC DNA]</scope>
    <source>
        <strain evidence="2">SCGC-AAA261G05</strain>
    </source>
</reference>
<feature type="region of interest" description="Disordered" evidence="1">
    <location>
        <begin position="61"/>
        <end position="85"/>
    </location>
</feature>
<sequence length="85" mass="9553">LDKDISPGYQGGLAIDLKSALYSTNIRGPVLNFIVGLAGRDVSKDNIRNIIEKTKSVAEKGTHEMEFEEEEDWEPLYTELLPEED</sequence>
<dbReference type="InterPro" id="IPR009014">
    <property type="entry name" value="Transketo_C/PFOR_II"/>
</dbReference>
<dbReference type="Proteomes" id="UP000070405">
    <property type="component" value="Unassembled WGS sequence"/>
</dbReference>
<protein>
    <submittedName>
        <fullName evidence="2">Uncharacterized protein</fullName>
    </submittedName>
</protein>
<evidence type="ECO:0000313" key="2">
    <source>
        <dbReference type="EMBL" id="KXB02991.1"/>
    </source>
</evidence>
<keyword evidence="3" id="KW-1185">Reference proteome</keyword>
<evidence type="ECO:0000256" key="1">
    <source>
        <dbReference type="SAM" id="MobiDB-lite"/>
    </source>
</evidence>
<gene>
    <name evidence="2" type="ORF">AKJ47_03000</name>
</gene>
<dbReference type="AlphaFoldDB" id="A0A133V980"/>
<organism evidence="2 3">
    <name type="scientific">candidate division MSBL1 archaeon SCGC-AAA261G05</name>
    <dbReference type="NCBI Taxonomy" id="1698276"/>
    <lineage>
        <taxon>Archaea</taxon>
        <taxon>Methanobacteriati</taxon>
        <taxon>Methanobacteriota</taxon>
        <taxon>candidate division MSBL1</taxon>
    </lineage>
</organism>
<feature type="non-terminal residue" evidence="2">
    <location>
        <position position="1"/>
    </location>
</feature>
<comment type="caution">
    <text evidence="2">The sequence shown here is derived from an EMBL/GenBank/DDBJ whole genome shotgun (WGS) entry which is preliminary data.</text>
</comment>
<dbReference type="Gene3D" id="3.40.50.920">
    <property type="match status" value="1"/>
</dbReference>
<dbReference type="EMBL" id="LHYA01000050">
    <property type="protein sequence ID" value="KXB02991.1"/>
    <property type="molecule type" value="Genomic_DNA"/>
</dbReference>
<dbReference type="SUPFAM" id="SSF52922">
    <property type="entry name" value="TK C-terminal domain-like"/>
    <property type="match status" value="1"/>
</dbReference>
<name>A0A133V980_9EURY</name>
<accession>A0A133V980</accession>